<protein>
    <submittedName>
        <fullName evidence="2">Uncharacterized protein</fullName>
    </submittedName>
</protein>
<accession>S4VY98</accession>
<dbReference type="KEGG" id="vg:16606218"/>
<dbReference type="RefSeq" id="YP_008437502.1">
    <property type="nucleotide sequence ID" value="NC_022098.1"/>
</dbReference>
<dbReference type="EMBL" id="KC977571">
    <property type="protein sequence ID" value="AGO84431.1"/>
    <property type="molecule type" value="Genomic_DNA"/>
</dbReference>
<evidence type="ECO:0000313" key="3">
    <source>
        <dbReference type="Proteomes" id="UP000204584"/>
    </source>
</evidence>
<evidence type="ECO:0000313" key="2">
    <source>
        <dbReference type="EMBL" id="AGO84431.1"/>
    </source>
</evidence>
<feature type="region of interest" description="Disordered" evidence="1">
    <location>
        <begin position="52"/>
        <end position="89"/>
    </location>
</feature>
<dbReference type="GeneID" id="16606218"/>
<reference evidence="2 3" key="1">
    <citation type="journal article" date="2013" name="Science">
        <title>Pandoraviruses: amoeba viruses with genomes up to 2.5 Mb reaching that of parasitic eukaryotes.</title>
        <authorList>
            <person name="Philippe N."/>
            <person name="Legendre M."/>
            <person name="Doutre G."/>
            <person name="Coute Y."/>
            <person name="Poirot O."/>
            <person name="Lescot M."/>
            <person name="Arslan D."/>
            <person name="Seltzer V."/>
            <person name="Bertaux L."/>
            <person name="Bruley C."/>
            <person name="Garin J."/>
            <person name="Claverie J.M."/>
            <person name="Abergel C."/>
        </authorList>
    </citation>
    <scope>NUCLEOTIDE SEQUENCE [LARGE SCALE GENOMIC DNA]</scope>
</reference>
<proteinExistence type="predicted"/>
<keyword evidence="3" id="KW-1185">Reference proteome</keyword>
<gene>
    <name evidence="2" type="ORF">psal_cds_579</name>
</gene>
<evidence type="ECO:0000256" key="1">
    <source>
        <dbReference type="SAM" id="MobiDB-lite"/>
    </source>
</evidence>
<sequence>MTQPSRSDIGAGRQARNSAAAHPISGFDVCTNGRDITRNSVLACVFLTDAGADSSHPSTDSMHSTKKSHTHSADPTADEDRRPQWPSTKPDYALDAIREALRSLDAPEDALCIVPDPADLMTDFIECGLDNYTSEKLASAMGNNRGEIHRPFGMNTMLGIKAYKFCQEWPGAECHMAFNMHMPCLKRALRKRACVSAVATDDTTAL</sequence>
<organism evidence="2 3">
    <name type="scientific">Pandoravirus salinus</name>
    <dbReference type="NCBI Taxonomy" id="1349410"/>
    <lineage>
        <taxon>Viruses</taxon>
        <taxon>Pandoravirus</taxon>
    </lineage>
</organism>
<name>S4VY98_9VIRU</name>
<dbReference type="Proteomes" id="UP000204584">
    <property type="component" value="Segment"/>
</dbReference>